<keyword evidence="4 5" id="KW-0539">Nucleus</keyword>
<feature type="domain" description="Nrap protein" evidence="8">
    <location>
        <begin position="418"/>
        <end position="575"/>
    </location>
</feature>
<feature type="region of interest" description="Disordered" evidence="6">
    <location>
        <begin position="1"/>
        <end position="109"/>
    </location>
</feature>
<dbReference type="Gene3D" id="1.10.1410.10">
    <property type="match status" value="1"/>
</dbReference>
<dbReference type="Pfam" id="PF17405">
    <property type="entry name" value="Nrap_D4"/>
    <property type="match status" value="1"/>
</dbReference>
<feature type="domain" description="Nrap protein" evidence="10">
    <location>
        <begin position="761"/>
        <end position="959"/>
    </location>
</feature>
<dbReference type="EMBL" id="BLZA01000028">
    <property type="protein sequence ID" value="GHJ88092.1"/>
    <property type="molecule type" value="Genomic_DNA"/>
</dbReference>
<evidence type="ECO:0000259" key="9">
    <source>
        <dbReference type="Pfam" id="PF17404"/>
    </source>
</evidence>
<evidence type="ECO:0000256" key="5">
    <source>
        <dbReference type="RuleBase" id="RU364032"/>
    </source>
</evidence>
<sequence>MPSVKRKAGQPAEGSIKKTAKPSAYHGETSATHGMMAAAMEDDMIDDEVSEDEESEGYDAQGMEDMDEDAEGFTDLEEDGSAAQDGEKATDGKRASLFKAPTAEEMDELRRQEEERGGHFGFAMKVSADRPEFIAFTDSSQINALLSSTFLDALPEDKTVYAPPQAPPAIRSILTTIHSHINSMKSLPAVPVELAAQRLAPLPIPFPDPSPLEGGRAKDVKWTLGWEAPKEIIVCGGWPVMGSYRKGRKIAGTKEVEVNAIDLAIIMPDEMFTPKDRTAYRYFHKRAHYMAVIASSLAVLSKPTKMSKQDETGRLWTTVLVEWEFEGGDLRRPILVLTFPKDKSLGMKHTQTIRLLAAVSPDVFALSSLYPTKSNIRLSTEDALEPTPTPLYNTSILKDTLHKPHLLWLHSLHKACPAFRSALALWRIWGDRRGLSERSSGGGIGWGWFGSMVLGFIVQGGEVGAGKDRLTKKPRQGLGRGLSEWQLLRAGWEFLSSTDFSKTPVYMKLLADSYAVPAAEITSAFEHVFVEPTGKVNLLAGWDEGEIALLRSEARSTLSMLADSSVDRFDQVFLEPLQSNAIRFDDNLTLDSSDIEMRSEDALAALEQPDIYRYRAESIAKLLRRGLNTRLRAIVVKAPSPGRWSAHGMYAPDQSTVEVSMWLDKEQAPRALDQGPPSEDEEGSAAFRELWGEKAELRRFKDGSITESVVWNVARPEERALITGMAAKWLLERHFGITEVSWAAPLYLPLVQLPASAHQAINVANSEKFGFKPAMEAFESVYKLLKAADDDLPLTILNFTAMSEQLRYTSVFVPHAIDLERLKSAPECLHYIPAIDVLMQFESSRKWPDDLVAIQKVKLAFFVKLATLLQEAGHRASVALESNVPDIQDHAAVEVIANGFAFRLRVYHERERTLLERMIEDADLPSEKLRTIAQQTYDLHVRRFTSAPRHHAAISTLHHLYPSFASACRLLKRWFSSHMLSSHLPVEFIELFMASIYVSPESFEAPSSAHTGFARALQRLAKWNWRDTPILVPLYTLTSGTNMEVSKRPTFPEAPQARAIKAFQDTRKVDREYLKQTMVIGTEEDLLGKAWLRDGQPSKLIASRVVMLAAAALQMLSAGTAPIESLFKTPLQEYDFLLRLKPEVDTQAAYKLFAHADSTIRQAWESHQRNQTVSGMAAKEPLVEFNPINLFVQDLERLYGHQIVFFHDKLGGTVVGGLWNPSILQHRTFKPFLGYSTKPVVGDETKVSSMIEANKTDILAEIQRLGEGIVSAIEVVDHE</sequence>
<evidence type="ECO:0000313" key="14">
    <source>
        <dbReference type="Proteomes" id="UP000620104"/>
    </source>
</evidence>
<dbReference type="InterPro" id="IPR005554">
    <property type="entry name" value="NOL6/Upt22"/>
</dbReference>
<keyword evidence="5" id="KW-0687">Ribonucleoprotein</keyword>
<feature type="domain" description="Nrap protein" evidence="9">
    <location>
        <begin position="582"/>
        <end position="735"/>
    </location>
</feature>
<dbReference type="Pfam" id="PF17407">
    <property type="entry name" value="Nrap_D6"/>
    <property type="match status" value="1"/>
</dbReference>
<feature type="compositionally biased region" description="Basic and acidic residues" evidence="6">
    <location>
        <begin position="85"/>
        <end position="94"/>
    </location>
</feature>
<dbReference type="AlphaFoldDB" id="A0A8H3YHD5"/>
<dbReference type="InterPro" id="IPR035368">
    <property type="entry name" value="Nrap_D3"/>
</dbReference>
<comment type="similarity">
    <text evidence="2 5">Belongs to the NRAP family.</text>
</comment>
<comment type="caution">
    <text evidence="13">The sequence shown here is derived from an EMBL/GenBank/DDBJ whole genome shotgun (WGS) entry which is preliminary data.</text>
</comment>
<dbReference type="Pfam" id="PF03813">
    <property type="entry name" value="Nrap"/>
    <property type="match status" value="1"/>
</dbReference>
<dbReference type="InterPro" id="IPR035371">
    <property type="entry name" value="Nrap_D6"/>
</dbReference>
<evidence type="ECO:0000313" key="13">
    <source>
        <dbReference type="EMBL" id="GHJ88092.1"/>
    </source>
</evidence>
<protein>
    <recommendedName>
        <fullName evidence="5">U3 small nucleolar RNA-associated protein 22</fullName>
    </recommendedName>
</protein>
<evidence type="ECO:0000256" key="3">
    <source>
        <dbReference type="ARBA" id="ARBA00022884"/>
    </source>
</evidence>
<dbReference type="GO" id="GO:0006364">
    <property type="term" value="P:rRNA processing"/>
    <property type="evidence" value="ECO:0007669"/>
    <property type="project" value="UniProtKB-KW"/>
</dbReference>
<feature type="domain" description="Nrap protein" evidence="11">
    <location>
        <begin position="961"/>
        <end position="1127"/>
    </location>
</feature>
<organism evidence="13 14">
    <name type="scientific">Naganishia liquefaciens</name>
    <dbReference type="NCBI Taxonomy" id="104408"/>
    <lineage>
        <taxon>Eukaryota</taxon>
        <taxon>Fungi</taxon>
        <taxon>Dikarya</taxon>
        <taxon>Basidiomycota</taxon>
        <taxon>Agaricomycotina</taxon>
        <taxon>Tremellomycetes</taxon>
        <taxon>Filobasidiales</taxon>
        <taxon>Filobasidiaceae</taxon>
        <taxon>Naganishia</taxon>
    </lineage>
</organism>
<keyword evidence="5" id="KW-0698">rRNA processing</keyword>
<dbReference type="InterPro" id="IPR035369">
    <property type="entry name" value="Nrap_D4"/>
</dbReference>
<keyword evidence="5" id="KW-0690">Ribosome biogenesis</keyword>
<keyword evidence="14" id="KW-1185">Reference proteome</keyword>
<evidence type="ECO:0000256" key="1">
    <source>
        <dbReference type="ARBA" id="ARBA00004604"/>
    </source>
</evidence>
<dbReference type="PANTHER" id="PTHR17972">
    <property type="entry name" value="NUCLEOLAR RNA-ASSOCIATED PROTEIN"/>
    <property type="match status" value="1"/>
</dbReference>
<evidence type="ECO:0000256" key="6">
    <source>
        <dbReference type="SAM" id="MobiDB-lite"/>
    </source>
</evidence>
<dbReference type="Gene3D" id="3.30.70.3030">
    <property type="match status" value="1"/>
</dbReference>
<dbReference type="InterPro" id="IPR035367">
    <property type="entry name" value="Nrap_D2"/>
</dbReference>
<evidence type="ECO:0000256" key="4">
    <source>
        <dbReference type="ARBA" id="ARBA00023242"/>
    </source>
</evidence>
<feature type="domain" description="Nrap protein" evidence="12">
    <location>
        <begin position="1131"/>
        <end position="1273"/>
    </location>
</feature>
<accession>A0A8H3YHD5</accession>
<dbReference type="GO" id="GO:0003723">
    <property type="term" value="F:RNA binding"/>
    <property type="evidence" value="ECO:0007669"/>
    <property type="project" value="UniProtKB-KW"/>
</dbReference>
<evidence type="ECO:0000259" key="7">
    <source>
        <dbReference type="Pfam" id="PF03813"/>
    </source>
</evidence>
<dbReference type="GO" id="GO:0032545">
    <property type="term" value="C:CURI complex"/>
    <property type="evidence" value="ECO:0007669"/>
    <property type="project" value="TreeGrafter"/>
</dbReference>
<gene>
    <name evidence="13" type="ORF">NliqN6_4494</name>
</gene>
<evidence type="ECO:0000259" key="12">
    <source>
        <dbReference type="Pfam" id="PF17407"/>
    </source>
</evidence>
<dbReference type="Pfam" id="PF17404">
    <property type="entry name" value="Nrap_D3"/>
    <property type="match status" value="1"/>
</dbReference>
<evidence type="ECO:0000256" key="2">
    <source>
        <dbReference type="ARBA" id="ARBA00006674"/>
    </source>
</evidence>
<feature type="domain" description="Nrap protein" evidence="7">
    <location>
        <begin position="261"/>
        <end position="414"/>
    </location>
</feature>
<dbReference type="GO" id="GO:0006409">
    <property type="term" value="P:tRNA export from nucleus"/>
    <property type="evidence" value="ECO:0007669"/>
    <property type="project" value="TreeGrafter"/>
</dbReference>
<dbReference type="Pfam" id="PF17403">
    <property type="entry name" value="Nrap_D2"/>
    <property type="match status" value="1"/>
</dbReference>
<comment type="subcellular location">
    <subcellularLocation>
        <location evidence="1 5">Nucleus</location>
        <location evidence="1 5">Nucleolus</location>
    </subcellularLocation>
</comment>
<dbReference type="InterPro" id="IPR035370">
    <property type="entry name" value="Nrap_D5"/>
</dbReference>
<dbReference type="GO" id="GO:0034456">
    <property type="term" value="C:UTP-C complex"/>
    <property type="evidence" value="ECO:0007669"/>
    <property type="project" value="TreeGrafter"/>
</dbReference>
<proteinExistence type="inferred from homology"/>
<dbReference type="PANTHER" id="PTHR17972:SF0">
    <property type="entry name" value="NUCLEOLAR PROTEIN 6"/>
    <property type="match status" value="1"/>
</dbReference>
<name>A0A8H3YHD5_9TREE</name>
<keyword evidence="3 5" id="KW-0694">RNA-binding</keyword>
<feature type="compositionally biased region" description="Acidic residues" evidence="6">
    <location>
        <begin position="40"/>
        <end position="80"/>
    </location>
</feature>
<dbReference type="GO" id="GO:0032040">
    <property type="term" value="C:small-subunit processome"/>
    <property type="evidence" value="ECO:0007669"/>
    <property type="project" value="TreeGrafter"/>
</dbReference>
<evidence type="ECO:0000259" key="10">
    <source>
        <dbReference type="Pfam" id="PF17405"/>
    </source>
</evidence>
<dbReference type="OrthoDB" id="10251401at2759"/>
<dbReference type="Proteomes" id="UP000620104">
    <property type="component" value="Unassembled WGS sequence"/>
</dbReference>
<reference evidence="13" key="1">
    <citation type="submission" date="2020-07" db="EMBL/GenBank/DDBJ databases">
        <title>Draft Genome Sequence of a Deep-Sea Yeast, Naganishia (Cryptococcus) liquefaciens strain N6.</title>
        <authorList>
            <person name="Han Y.W."/>
            <person name="Kajitani R."/>
            <person name="Morimoto H."/>
            <person name="Parhat M."/>
            <person name="Tsubouchi H."/>
            <person name="Bakenova O."/>
            <person name="Ogata M."/>
            <person name="Argunhan B."/>
            <person name="Aoki R."/>
            <person name="Kajiwara S."/>
            <person name="Itoh T."/>
            <person name="Iwasaki H."/>
        </authorList>
    </citation>
    <scope>NUCLEOTIDE SEQUENCE</scope>
    <source>
        <strain evidence="13">N6</strain>
    </source>
</reference>
<dbReference type="InterPro" id="IPR035082">
    <property type="entry name" value="Nrap_D1"/>
</dbReference>
<evidence type="ECO:0000259" key="8">
    <source>
        <dbReference type="Pfam" id="PF17403"/>
    </source>
</evidence>
<evidence type="ECO:0000259" key="11">
    <source>
        <dbReference type="Pfam" id="PF17406"/>
    </source>
</evidence>
<dbReference type="Pfam" id="PF17406">
    <property type="entry name" value="Nrap_D5"/>
    <property type="match status" value="1"/>
</dbReference>